<dbReference type="InterPro" id="IPR003661">
    <property type="entry name" value="HisK_dim/P_dom"/>
</dbReference>
<name>A0ABX9K0Y7_9BACT</name>
<dbReference type="SMART" id="SM00387">
    <property type="entry name" value="HATPase_c"/>
    <property type="match status" value="1"/>
</dbReference>
<feature type="transmembrane region" description="Helical" evidence="5">
    <location>
        <begin position="21"/>
        <end position="41"/>
    </location>
</feature>
<accession>A0ABX9K0Y7</accession>
<sequence>MRSPEKGQEPGTAAGRIRARLDWLVLGLVVVAHVMAVVSIWGQWERIGIITAMFVGVACINFVIARRFPAERAKTAEALRMTFNLLVSMPIYGHFTGWALPVWIHLPLNSLWVGGFIDTPSRLRLLVLLSAVVGFALFDGCPPVLPLTFFVLSVALAGIAEARIHLNQLTMKDLEERNQELAKALAELDLAHRRAREQERLSSLGMLAAGIAHEINNPMSYVKSNIHTLHLEMKDQKELPGPLREYVTEVLPQTLDGIKRVCSIVADLRRFARGDPEALIEYDLNEEVRAALRITRSRVLPECDVVIELGELLPMLGHPRQISQVVVNLLLNAAQAMKGRGTVYVSTRPDGEDDVVLTVRDTGVGMAPEVVANLFQPFFTTRPAGEGTGLGLAVVHGIITAHGGRIRVESQPGEGSTFTVRLPRVPPMKFIAAQEVPEQPGASTIQVFQGPLARGQREG</sequence>
<evidence type="ECO:0000256" key="3">
    <source>
        <dbReference type="ARBA" id="ARBA00022553"/>
    </source>
</evidence>
<keyword evidence="5" id="KW-0812">Transmembrane</keyword>
<dbReference type="SUPFAM" id="SSF55874">
    <property type="entry name" value="ATPase domain of HSP90 chaperone/DNA topoisomerase II/histidine kinase"/>
    <property type="match status" value="1"/>
</dbReference>
<evidence type="ECO:0000313" key="7">
    <source>
        <dbReference type="EMBL" id="REG31039.1"/>
    </source>
</evidence>
<dbReference type="PANTHER" id="PTHR43065">
    <property type="entry name" value="SENSOR HISTIDINE KINASE"/>
    <property type="match status" value="1"/>
</dbReference>
<dbReference type="PRINTS" id="PR00344">
    <property type="entry name" value="BCTRLSENSOR"/>
</dbReference>
<reference evidence="7 8" key="1">
    <citation type="submission" date="2018-08" db="EMBL/GenBank/DDBJ databases">
        <title>Genomic Encyclopedia of Archaeal and Bacterial Type Strains, Phase II (KMG-II): from individual species to whole genera.</title>
        <authorList>
            <person name="Goeker M."/>
        </authorList>
    </citation>
    <scope>NUCLEOTIDE SEQUENCE [LARGE SCALE GENOMIC DNA]</scope>
    <source>
        <strain evidence="7 8">DSM 2261</strain>
    </source>
</reference>
<dbReference type="InterPro" id="IPR036097">
    <property type="entry name" value="HisK_dim/P_sf"/>
</dbReference>
<keyword evidence="4" id="KW-0175">Coiled coil</keyword>
<keyword evidence="8" id="KW-1185">Reference proteome</keyword>
<evidence type="ECO:0000256" key="1">
    <source>
        <dbReference type="ARBA" id="ARBA00000085"/>
    </source>
</evidence>
<dbReference type="InterPro" id="IPR003594">
    <property type="entry name" value="HATPase_dom"/>
</dbReference>
<dbReference type="SMART" id="SM00388">
    <property type="entry name" value="HisKA"/>
    <property type="match status" value="1"/>
</dbReference>
<feature type="transmembrane region" description="Helical" evidence="5">
    <location>
        <begin position="85"/>
        <end position="106"/>
    </location>
</feature>
<dbReference type="InterPro" id="IPR005467">
    <property type="entry name" value="His_kinase_dom"/>
</dbReference>
<feature type="transmembrane region" description="Helical" evidence="5">
    <location>
        <begin position="47"/>
        <end position="64"/>
    </location>
</feature>
<comment type="catalytic activity">
    <reaction evidence="1">
        <text>ATP + protein L-histidine = ADP + protein N-phospho-L-histidine.</text>
        <dbReference type="EC" id="2.7.13.3"/>
    </reaction>
</comment>
<keyword evidence="5" id="KW-0472">Membrane</keyword>
<feature type="coiled-coil region" evidence="4">
    <location>
        <begin position="171"/>
        <end position="201"/>
    </location>
</feature>
<keyword evidence="3" id="KW-0597">Phosphoprotein</keyword>
<dbReference type="SUPFAM" id="SSF47384">
    <property type="entry name" value="Homodimeric domain of signal transducing histidine kinase"/>
    <property type="match status" value="1"/>
</dbReference>
<dbReference type="EC" id="2.7.13.3" evidence="2"/>
<dbReference type="Proteomes" id="UP000256345">
    <property type="component" value="Unassembled WGS sequence"/>
</dbReference>
<evidence type="ECO:0000259" key="6">
    <source>
        <dbReference type="PROSITE" id="PS50109"/>
    </source>
</evidence>
<feature type="domain" description="Histidine kinase" evidence="6">
    <location>
        <begin position="210"/>
        <end position="426"/>
    </location>
</feature>
<evidence type="ECO:0000256" key="2">
    <source>
        <dbReference type="ARBA" id="ARBA00012438"/>
    </source>
</evidence>
<dbReference type="Pfam" id="PF00512">
    <property type="entry name" value="HisKA"/>
    <property type="match status" value="1"/>
</dbReference>
<comment type="caution">
    <text evidence="7">The sequence shown here is derived from an EMBL/GenBank/DDBJ whole genome shotgun (WGS) entry which is preliminary data.</text>
</comment>
<dbReference type="Gene3D" id="1.10.287.130">
    <property type="match status" value="1"/>
</dbReference>
<keyword evidence="5" id="KW-1133">Transmembrane helix</keyword>
<feature type="transmembrane region" description="Helical" evidence="5">
    <location>
        <begin position="126"/>
        <end position="159"/>
    </location>
</feature>
<evidence type="ECO:0000256" key="4">
    <source>
        <dbReference type="SAM" id="Coils"/>
    </source>
</evidence>
<dbReference type="RefSeq" id="WP_082174929.1">
    <property type="nucleotide sequence ID" value="NZ_CP011509.1"/>
</dbReference>
<protein>
    <recommendedName>
        <fullName evidence="2">histidine kinase</fullName>
        <ecNumber evidence="2">2.7.13.3</ecNumber>
    </recommendedName>
</protein>
<dbReference type="InterPro" id="IPR036890">
    <property type="entry name" value="HATPase_C_sf"/>
</dbReference>
<organism evidence="7 8">
    <name type="scientific">Archangium gephyra</name>
    <dbReference type="NCBI Taxonomy" id="48"/>
    <lineage>
        <taxon>Bacteria</taxon>
        <taxon>Pseudomonadati</taxon>
        <taxon>Myxococcota</taxon>
        <taxon>Myxococcia</taxon>
        <taxon>Myxococcales</taxon>
        <taxon>Cystobacterineae</taxon>
        <taxon>Archangiaceae</taxon>
        <taxon>Archangium</taxon>
    </lineage>
</organism>
<dbReference type="Gene3D" id="3.30.565.10">
    <property type="entry name" value="Histidine kinase-like ATPase, C-terminal domain"/>
    <property type="match status" value="1"/>
</dbReference>
<dbReference type="CDD" id="cd00082">
    <property type="entry name" value="HisKA"/>
    <property type="match status" value="1"/>
</dbReference>
<dbReference type="Pfam" id="PF02518">
    <property type="entry name" value="HATPase_c"/>
    <property type="match status" value="1"/>
</dbReference>
<gene>
    <name evidence="7" type="ORF">ATI61_106509</name>
</gene>
<dbReference type="EMBL" id="QUMU01000006">
    <property type="protein sequence ID" value="REG31039.1"/>
    <property type="molecule type" value="Genomic_DNA"/>
</dbReference>
<dbReference type="InterPro" id="IPR004358">
    <property type="entry name" value="Sig_transdc_His_kin-like_C"/>
</dbReference>
<proteinExistence type="predicted"/>
<dbReference type="PROSITE" id="PS50109">
    <property type="entry name" value="HIS_KIN"/>
    <property type="match status" value="1"/>
</dbReference>
<dbReference type="PANTHER" id="PTHR43065:SF42">
    <property type="entry name" value="TWO-COMPONENT SENSOR PPRA"/>
    <property type="match status" value="1"/>
</dbReference>
<evidence type="ECO:0000313" key="8">
    <source>
        <dbReference type="Proteomes" id="UP000256345"/>
    </source>
</evidence>
<evidence type="ECO:0000256" key="5">
    <source>
        <dbReference type="SAM" id="Phobius"/>
    </source>
</evidence>